<dbReference type="InterPro" id="IPR006141">
    <property type="entry name" value="Intein_N"/>
</dbReference>
<dbReference type="Gene3D" id="3.30.420.280">
    <property type="match status" value="1"/>
</dbReference>
<name>A0A6H1ZPW2_9ZZZZ</name>
<dbReference type="SUPFAM" id="SSF51294">
    <property type="entry name" value="Hedgehog/intein (Hint) domain"/>
    <property type="match status" value="1"/>
</dbReference>
<organism evidence="1">
    <name type="scientific">viral metagenome</name>
    <dbReference type="NCBI Taxonomy" id="1070528"/>
    <lineage>
        <taxon>unclassified sequences</taxon>
        <taxon>metagenomes</taxon>
        <taxon>organismal metagenomes</taxon>
    </lineage>
</organism>
<reference evidence="1" key="1">
    <citation type="submission" date="2020-03" db="EMBL/GenBank/DDBJ databases">
        <title>The deep terrestrial virosphere.</title>
        <authorList>
            <person name="Holmfeldt K."/>
            <person name="Nilsson E."/>
            <person name="Simone D."/>
            <person name="Lopez-Fernandez M."/>
            <person name="Wu X."/>
            <person name="de Brujin I."/>
            <person name="Lundin D."/>
            <person name="Andersson A."/>
            <person name="Bertilsson S."/>
            <person name="Dopson M."/>
        </authorList>
    </citation>
    <scope>NUCLEOTIDE SEQUENCE</scope>
    <source>
        <strain evidence="1">TM448A01315</strain>
    </source>
</reference>
<accession>A0A6H1ZPW2</accession>
<dbReference type="Gene3D" id="3.40.50.300">
    <property type="entry name" value="P-loop containing nucleotide triphosphate hydrolases"/>
    <property type="match status" value="1"/>
</dbReference>
<dbReference type="EMBL" id="MT144132">
    <property type="protein sequence ID" value="QJA49347.1"/>
    <property type="molecule type" value="Genomic_DNA"/>
</dbReference>
<dbReference type="AlphaFoldDB" id="A0A6H1ZPW2"/>
<dbReference type="InterPro" id="IPR036844">
    <property type="entry name" value="Hint_dom_sf"/>
</dbReference>
<dbReference type="GO" id="GO:0016539">
    <property type="term" value="P:intein-mediated protein splicing"/>
    <property type="evidence" value="ECO:0007669"/>
    <property type="project" value="InterPro"/>
</dbReference>
<dbReference type="Gene3D" id="2.170.16.10">
    <property type="entry name" value="Hedgehog/Intein (Hint) domain"/>
    <property type="match status" value="1"/>
</dbReference>
<dbReference type="PROSITE" id="PS50817">
    <property type="entry name" value="INTEIN_N_TER"/>
    <property type="match status" value="1"/>
</dbReference>
<dbReference type="CDD" id="cd00081">
    <property type="entry name" value="Hint"/>
    <property type="match status" value="1"/>
</dbReference>
<sequence>MKKRRKLPVYWQPQPGPQTRAATCPVDEIMYGGTRGGGKSDAAIGRQIRGATKHGLAWNGLMLRRKYKDLGELKRRFDELILKGMPAERRGGDQQTNFIEFTSGPAKGAKITLTAIQRPDQIDDWLGHQFTEVSIEEAPQFSFLPLLMDKIKGSIRSPHGVQCHMFLTGNPGGPGAGTVKLLFIDPVPWGQVNRIVDDDSGLETTRVYIHSKLEDNQILVQGDPNYKRRLMSIQDPVLRAAWVDGRWDVYIGQAFHFSTSHHVIPTADEIWPIPEHVPIYMTFDWGFGAPFSIGWWWVDDENRVYRFGEWYGWDGKMPNKGARLTDPEIALGILQREKVMGILGRKIIRLSGRDCFNRKPNYMGGGQGPSTADEFKTFAKREDIKREFGTGPNGTVDLNLMPGDPSRELKIRQFRNRLLIPSDGTNPMLMVYESTCRHFMRTIPSLCLDEINIEDLEDHQEDHCLTGDTEVITDKGVAILQSLVGTSGRLLTVGGAWTTYHDCRLTRKNTPIVEVEFADGSKVRCTPDHKFLTLDGLVEARALVGCPCYTTKDNQVNLEDLLWKMYASSLEPRKNLEDPGTGFVEIISEDKAHCCTGLCGNPAMEISQKASKFITRIWTGVTTKFPIWNSKKTVLTDPTMPKGMITPIGYAQCTKAQTSGTDLKRESSGIDNTLMSTVGMLSKMLKCPAHVSFVEVPSPTPSTPGTVPENVSNEPGGLSPGLKEFVRNVVHNFGESERLALKLAQRDLRGGLVEVTSVKPSGSEDVYCLVADLSHVFLLQNGVTVRNCYDEACHIVMARPLSGDIDDFQHIVMMQKKTEQIKQLDSASRAASKELHIINKLVAESTGYEDQEMAKDPMLNPEVFGMRPDDDMGMGMGLDEIDLDAEAMFAEMPWLRRLFP</sequence>
<proteinExistence type="predicted"/>
<gene>
    <name evidence="1" type="ORF">TM448A01315_0008</name>
</gene>
<dbReference type="InterPro" id="IPR027417">
    <property type="entry name" value="P-loop_NTPase"/>
</dbReference>
<dbReference type="NCBIfam" id="TIGR01445">
    <property type="entry name" value="intein_Nterm"/>
    <property type="match status" value="1"/>
</dbReference>
<protein>
    <submittedName>
        <fullName evidence="1">Putative terminase</fullName>
    </submittedName>
</protein>
<evidence type="ECO:0000313" key="1">
    <source>
        <dbReference type="EMBL" id="QJA49347.1"/>
    </source>
</evidence>